<dbReference type="Proteomes" id="UP000070093">
    <property type="component" value="Unassembled WGS sequence"/>
</dbReference>
<keyword evidence="1" id="KW-0732">Signal</keyword>
<evidence type="ECO:0000313" key="4">
    <source>
        <dbReference type="Proteomes" id="UP000070093"/>
    </source>
</evidence>
<reference evidence="3 4" key="1">
    <citation type="submission" date="2016-02" db="EMBL/GenBank/DDBJ databases">
        <authorList>
            <person name="Wen L."/>
            <person name="He K."/>
            <person name="Yang H."/>
        </authorList>
    </citation>
    <scope>NUCLEOTIDE SEQUENCE [LARGE SCALE GENOMIC DNA]</scope>
    <source>
        <strain evidence="3 4">GED7880</strain>
    </source>
</reference>
<feature type="domain" description="Outer membrane protein beta-barrel" evidence="2">
    <location>
        <begin position="8"/>
        <end position="188"/>
    </location>
</feature>
<dbReference type="Pfam" id="PF13505">
    <property type="entry name" value="OMP_b-brl"/>
    <property type="match status" value="1"/>
</dbReference>
<protein>
    <recommendedName>
        <fullName evidence="2">Outer membrane protein beta-barrel domain-containing protein</fullName>
    </recommendedName>
</protein>
<evidence type="ECO:0000313" key="3">
    <source>
        <dbReference type="EMBL" id="KXO18297.1"/>
    </source>
</evidence>
<evidence type="ECO:0000256" key="1">
    <source>
        <dbReference type="ARBA" id="ARBA00022729"/>
    </source>
</evidence>
<gene>
    <name evidence="3" type="ORF">HMPREF3202_00213</name>
</gene>
<name>A0A137T0W7_9BACT</name>
<dbReference type="EMBL" id="LTAG01000011">
    <property type="protein sequence ID" value="KXO18297.1"/>
    <property type="molecule type" value="Genomic_DNA"/>
</dbReference>
<comment type="caution">
    <text evidence="3">The sequence shown here is derived from an EMBL/GenBank/DDBJ whole genome shotgun (WGS) entry which is preliminary data.</text>
</comment>
<dbReference type="eggNOG" id="ENOG502ZP6H">
    <property type="taxonomic scope" value="Bacteria"/>
</dbReference>
<dbReference type="InterPro" id="IPR011250">
    <property type="entry name" value="OMP/PagP_B-barrel"/>
</dbReference>
<dbReference type="SUPFAM" id="SSF56925">
    <property type="entry name" value="OMPA-like"/>
    <property type="match status" value="1"/>
</dbReference>
<evidence type="ECO:0000259" key="2">
    <source>
        <dbReference type="Pfam" id="PF13505"/>
    </source>
</evidence>
<organism evidence="3 4">
    <name type="scientific">Prevotella bivia</name>
    <dbReference type="NCBI Taxonomy" id="28125"/>
    <lineage>
        <taxon>Bacteria</taxon>
        <taxon>Pseudomonadati</taxon>
        <taxon>Bacteroidota</taxon>
        <taxon>Bacteroidia</taxon>
        <taxon>Bacteroidales</taxon>
        <taxon>Prevotellaceae</taxon>
        <taxon>Prevotella</taxon>
    </lineage>
</organism>
<accession>A0A137T0W7</accession>
<dbReference type="InterPro" id="IPR027385">
    <property type="entry name" value="Beta-barrel_OMP"/>
</dbReference>
<dbReference type="RefSeq" id="WP_036888140.1">
    <property type="nucleotide sequence ID" value="NZ_KQ965627.1"/>
</dbReference>
<dbReference type="AlphaFoldDB" id="A0A137T0W7"/>
<sequence length="196" mass="21995">MKRITIILFSLILTLPIAAQKKTLELGMYGGLQTYTKIGNPYENSFSSGFGIGFLSKYYISNRLFWTTDLFGATDDGTELKLTNIPEGNRILSMSRKDYSISTGFGFNVISTKLFNYYLQLCGGIGIIDGSYEHFTPNNGTERIDIKHTSYIISPSTGIDFIVANHWKIGAGYTFRYLGDFDGSHSLFARITYVFD</sequence>
<dbReference type="STRING" id="28125.HMPREF3202_00213"/>
<proteinExistence type="predicted"/>
<dbReference type="PATRIC" id="fig|28125.4.peg.208"/>